<evidence type="ECO:0000313" key="2">
    <source>
        <dbReference type="Proteomes" id="UP000828048"/>
    </source>
</evidence>
<proteinExistence type="predicted"/>
<organism evidence="1 2">
    <name type="scientific">Vaccinium darrowii</name>
    <dbReference type="NCBI Taxonomy" id="229202"/>
    <lineage>
        <taxon>Eukaryota</taxon>
        <taxon>Viridiplantae</taxon>
        <taxon>Streptophyta</taxon>
        <taxon>Embryophyta</taxon>
        <taxon>Tracheophyta</taxon>
        <taxon>Spermatophyta</taxon>
        <taxon>Magnoliopsida</taxon>
        <taxon>eudicotyledons</taxon>
        <taxon>Gunneridae</taxon>
        <taxon>Pentapetalae</taxon>
        <taxon>asterids</taxon>
        <taxon>Ericales</taxon>
        <taxon>Ericaceae</taxon>
        <taxon>Vaccinioideae</taxon>
        <taxon>Vaccinieae</taxon>
        <taxon>Vaccinium</taxon>
    </lineage>
</organism>
<accession>A0ACB7Z9J1</accession>
<sequence length="259" mass="29196">MCVHGFGFDLHSNDYKVVRVSYSGGENGFWVPPGVEIYSVKEKSWRDFEGFVPEFGITEYFWSQAYVNGNVHWVGYKRVDPVTKGCFVVSFDLDGEEFGEMELPGSLVHEFPGNMVASVMGESLSVLVYDRRAFTKQCTVWVLKEYGVVESWSKQYEIDLDGRLVLMLGLRKNGEMLLVMGKELVSYDPENEGIKKLGLSACKDSFWSGDYMETLVLLEEGTEAEPALSVEEDGLEDDSVGLRAYYMQTVMLNAPEALL</sequence>
<keyword evidence="2" id="KW-1185">Reference proteome</keyword>
<comment type="caution">
    <text evidence="1">The sequence shown here is derived from an EMBL/GenBank/DDBJ whole genome shotgun (WGS) entry which is preliminary data.</text>
</comment>
<name>A0ACB7Z9J1_9ERIC</name>
<reference evidence="1 2" key="1">
    <citation type="journal article" date="2021" name="Hortic Res">
        <title>High-quality reference genome and annotation aids understanding of berry development for evergreen blueberry (Vaccinium darrowii).</title>
        <authorList>
            <person name="Yu J."/>
            <person name="Hulse-Kemp A.M."/>
            <person name="Babiker E."/>
            <person name="Staton M."/>
        </authorList>
    </citation>
    <scope>NUCLEOTIDE SEQUENCE [LARGE SCALE GENOMIC DNA]</scope>
    <source>
        <strain evidence="2">cv. NJ 8807/NJ 8810</strain>
        <tissue evidence="1">Young leaf</tissue>
    </source>
</reference>
<protein>
    <submittedName>
        <fullName evidence="1">Uncharacterized protein</fullName>
    </submittedName>
</protein>
<gene>
    <name evidence="1" type="ORF">Vadar_034574</name>
</gene>
<dbReference type="EMBL" id="CM037154">
    <property type="protein sequence ID" value="KAH7862083.1"/>
    <property type="molecule type" value="Genomic_DNA"/>
</dbReference>
<evidence type="ECO:0000313" key="1">
    <source>
        <dbReference type="EMBL" id="KAH7862083.1"/>
    </source>
</evidence>
<dbReference type="Proteomes" id="UP000828048">
    <property type="component" value="Chromosome 4"/>
</dbReference>